<evidence type="ECO:0000256" key="3">
    <source>
        <dbReference type="ARBA" id="ARBA00022737"/>
    </source>
</evidence>
<evidence type="ECO:0000259" key="9">
    <source>
        <dbReference type="PROSITE" id="PS50157"/>
    </source>
</evidence>
<dbReference type="Gene3D" id="3.30.160.60">
    <property type="entry name" value="Classic Zinc Finger"/>
    <property type="match status" value="1"/>
</dbReference>
<dbReference type="PANTHER" id="PTHR40626">
    <property type="entry name" value="MIP31509P"/>
    <property type="match status" value="1"/>
</dbReference>
<dbReference type="Pfam" id="PF04082">
    <property type="entry name" value="Fungal_trans"/>
    <property type="match status" value="1"/>
</dbReference>
<keyword evidence="3" id="KW-0677">Repeat</keyword>
<organism evidence="10 11">
    <name type="scientific">Pyronema omphalodes (strain CBS 100304)</name>
    <name type="common">Pyronema confluens</name>
    <dbReference type="NCBI Taxonomy" id="1076935"/>
    <lineage>
        <taxon>Eukaryota</taxon>
        <taxon>Fungi</taxon>
        <taxon>Dikarya</taxon>
        <taxon>Ascomycota</taxon>
        <taxon>Pezizomycotina</taxon>
        <taxon>Pezizomycetes</taxon>
        <taxon>Pezizales</taxon>
        <taxon>Pyronemataceae</taxon>
        <taxon>Pyronema</taxon>
    </lineage>
</organism>
<evidence type="ECO:0000256" key="4">
    <source>
        <dbReference type="ARBA" id="ARBA00022771"/>
    </source>
</evidence>
<dbReference type="GO" id="GO:0005634">
    <property type="term" value="C:nucleus"/>
    <property type="evidence" value="ECO:0007669"/>
    <property type="project" value="UniProtKB-SubCell"/>
</dbReference>
<keyword evidence="5" id="KW-0862">Zinc</keyword>
<gene>
    <name evidence="10" type="ORF">PCON_02843</name>
</gene>
<dbReference type="InterPro" id="IPR036236">
    <property type="entry name" value="Znf_C2H2_sf"/>
</dbReference>
<dbReference type="OMA" id="LNHNPKQ"/>
<feature type="domain" description="C2H2-type" evidence="9">
    <location>
        <begin position="124"/>
        <end position="153"/>
    </location>
</feature>
<dbReference type="InterPro" id="IPR007219">
    <property type="entry name" value="XnlR_reg_dom"/>
</dbReference>
<feature type="compositionally biased region" description="Basic and acidic residues" evidence="8">
    <location>
        <begin position="88"/>
        <end position="102"/>
    </location>
</feature>
<dbReference type="GO" id="GO:0000785">
    <property type="term" value="C:chromatin"/>
    <property type="evidence" value="ECO:0007669"/>
    <property type="project" value="TreeGrafter"/>
</dbReference>
<feature type="compositionally biased region" description="Low complexity" evidence="8">
    <location>
        <begin position="760"/>
        <end position="770"/>
    </location>
</feature>
<dbReference type="InterPro" id="IPR051059">
    <property type="entry name" value="VerF-like"/>
</dbReference>
<dbReference type="SUPFAM" id="SSF57667">
    <property type="entry name" value="beta-beta-alpha zinc fingers"/>
    <property type="match status" value="2"/>
</dbReference>
<feature type="domain" description="C2H2-type" evidence="9">
    <location>
        <begin position="94"/>
        <end position="123"/>
    </location>
</feature>
<evidence type="ECO:0000256" key="8">
    <source>
        <dbReference type="SAM" id="MobiDB-lite"/>
    </source>
</evidence>
<name>U4LA37_PYROM</name>
<evidence type="ECO:0000256" key="2">
    <source>
        <dbReference type="ARBA" id="ARBA00022723"/>
    </source>
</evidence>
<dbReference type="GO" id="GO:0000978">
    <property type="term" value="F:RNA polymerase II cis-regulatory region sequence-specific DNA binding"/>
    <property type="evidence" value="ECO:0007669"/>
    <property type="project" value="InterPro"/>
</dbReference>
<evidence type="ECO:0000256" key="5">
    <source>
        <dbReference type="ARBA" id="ARBA00022833"/>
    </source>
</evidence>
<feature type="region of interest" description="Disordered" evidence="8">
    <location>
        <begin position="208"/>
        <end position="353"/>
    </location>
</feature>
<dbReference type="OrthoDB" id="427030at2759"/>
<dbReference type="PROSITE" id="PS50157">
    <property type="entry name" value="ZINC_FINGER_C2H2_2"/>
    <property type="match status" value="2"/>
</dbReference>
<comment type="subcellular location">
    <subcellularLocation>
        <location evidence="1">Nucleus</location>
    </subcellularLocation>
</comment>
<sequence>MQNPPSQSAYPPGPPQQQQPPPQYQQQSLQPPPPQQYQQSQDLGDEEERRGRDPSSREDADDGASDNGGDDAGAQGNGTTRKRRRSRKGLDKKFECDHPGCGKSYSRAEHLYRHQLNHQPKQIYHCDFPACKRSFVRQDLCTRHRERHTNRGSHLQRKDNLERTSMHVKSENDMNNHSLSPESPAVIPMHNIKREEGMPHNMNHVPHIQHAQHQQQIQNQNQHAQHAQHPQQSQHPQHPQQTQQAPLAAPHPGGGMVPRRKSSAPTAMLASGGHFAPPESGPENGAKFRRISADSAPEQRRASVADIPRLYPGGGKSPVTNSQGTVVFNGRQSPHSTPQQNANNLNASSKPGFSRPILQTVTTPTQTMHGLSLQSPYAHNHNHSPNNTQNQFGSNIGTTVAQVPSTPISAPGQQQQFAPQQSYPQQFSMPQNVYPSVTAAVTTAGHYATQIATTMSLDAVNVPMTTSMDMDPMASMFTIPVFGETVGRSPQWNHLAGMSGEFLEMLMATDSQANGQLGPGAMQWGMPTMAQDPYGNPIQGFGQDPFSFPPAISTHPMQISTIAPPSPPQESLLSDNKRQQVLFILEGFGEFQAQFQDGISNSISSDDERHPLSLSMMQTFINMYWTHFHPQMPILHRPTFSAEKTPDILLLCIIVIGASRVDPKTDKELAAASMDMATMVARNLRWIIFDQEDFRPPAKLWIFQALLLLETFEKMYSDRRLHERAHIHHATTLTLMRRGSSLTGRSGAFDSPQSGRDAKSSSSDNSISFSGQPGSGTGNASDEAWNRWIMQEATKRVAFAAFVIDATHATMFGHSAVMVIQEMQLQLPCDETLWSAESANKVFSIQQSLNQHSMTTPPLFIQGLRDTLNGKAVHTNAFGRNILMAGLLSVAWHLQQRDIQISIVSGTSRTLGTREKWRATLTKAFDHWKRDFDTYLDKLRPQQYTPFFPTTDIEHENIFESRIVLHHLAHIAMHVDVVDLQIYAGARRLLGRAITPKDAKTTKERMEAWALTAQARDATFFALQFLGKVLLLEERTDVTDPGYSPSTPGSRTLSVGGSTISVISSTTGVPVYSAASDHLLNRPWVLYFACLVVWSYGFALDGKVDQALKPQGDREIFNDMRGFLRKAGSLRGPSELQSLKGRNATLGLLLTLQGMFRECRWELMTEAAKLLGNAVRISLGGQE</sequence>
<dbReference type="InterPro" id="IPR013087">
    <property type="entry name" value="Znf_C2H2_type"/>
</dbReference>
<feature type="region of interest" description="Disordered" evidence="8">
    <location>
        <begin position="1"/>
        <end position="102"/>
    </location>
</feature>
<dbReference type="EMBL" id="HF936373">
    <property type="protein sequence ID" value="CCX16247.1"/>
    <property type="molecule type" value="Genomic_DNA"/>
</dbReference>
<evidence type="ECO:0000313" key="11">
    <source>
        <dbReference type="Proteomes" id="UP000018144"/>
    </source>
</evidence>
<dbReference type="Proteomes" id="UP000018144">
    <property type="component" value="Unassembled WGS sequence"/>
</dbReference>
<dbReference type="PANTHER" id="PTHR40626:SF11">
    <property type="entry name" value="ZINC FINGER PROTEIN YPR022C"/>
    <property type="match status" value="1"/>
</dbReference>
<evidence type="ECO:0000256" key="7">
    <source>
        <dbReference type="PROSITE-ProRule" id="PRU00042"/>
    </source>
</evidence>
<dbReference type="STRING" id="1076935.U4LA37"/>
<keyword evidence="2" id="KW-0479">Metal-binding</keyword>
<dbReference type="GO" id="GO:0006351">
    <property type="term" value="P:DNA-templated transcription"/>
    <property type="evidence" value="ECO:0007669"/>
    <property type="project" value="InterPro"/>
</dbReference>
<feature type="compositionally biased region" description="Basic and acidic residues" evidence="8">
    <location>
        <begin position="47"/>
        <end position="58"/>
    </location>
</feature>
<feature type="compositionally biased region" description="Pro residues" evidence="8">
    <location>
        <begin position="11"/>
        <end position="23"/>
    </location>
</feature>
<feature type="compositionally biased region" description="Low complexity" evidence="8">
    <location>
        <begin position="208"/>
        <end position="251"/>
    </location>
</feature>
<dbReference type="SMART" id="SM00355">
    <property type="entry name" value="ZnF_C2H2"/>
    <property type="match status" value="2"/>
</dbReference>
<proteinExistence type="predicted"/>
<evidence type="ECO:0000256" key="6">
    <source>
        <dbReference type="ARBA" id="ARBA00023242"/>
    </source>
</evidence>
<dbReference type="AlphaFoldDB" id="U4LA37"/>
<evidence type="ECO:0000313" key="10">
    <source>
        <dbReference type="EMBL" id="CCX16247.1"/>
    </source>
</evidence>
<protein>
    <submittedName>
        <fullName evidence="10">Similar to Zinc finger protein C1039.05c acc. no. Q9US36</fullName>
    </submittedName>
</protein>
<feature type="compositionally biased region" description="Low complexity" evidence="8">
    <location>
        <begin position="1"/>
        <end position="10"/>
    </location>
</feature>
<keyword evidence="11" id="KW-1185">Reference proteome</keyword>
<dbReference type="CDD" id="cd12148">
    <property type="entry name" value="fungal_TF_MHR"/>
    <property type="match status" value="1"/>
</dbReference>
<dbReference type="eggNOG" id="KOG1721">
    <property type="taxonomic scope" value="Eukaryota"/>
</dbReference>
<feature type="region of interest" description="Disordered" evidence="8">
    <location>
        <begin position="745"/>
        <end position="781"/>
    </location>
</feature>
<keyword evidence="4 7" id="KW-0863">Zinc-finger</keyword>
<feature type="compositionally biased region" description="Polar residues" evidence="8">
    <location>
        <begin position="318"/>
        <end position="353"/>
    </location>
</feature>
<dbReference type="GO" id="GO:0000981">
    <property type="term" value="F:DNA-binding transcription factor activity, RNA polymerase II-specific"/>
    <property type="evidence" value="ECO:0007669"/>
    <property type="project" value="InterPro"/>
</dbReference>
<keyword evidence="6" id="KW-0539">Nucleus</keyword>
<reference evidence="10 11" key="1">
    <citation type="journal article" date="2013" name="PLoS Genet.">
        <title>The genome and development-dependent transcriptomes of Pyronema confluens: a window into fungal evolution.</title>
        <authorList>
            <person name="Traeger S."/>
            <person name="Altegoer F."/>
            <person name="Freitag M."/>
            <person name="Gabaldon T."/>
            <person name="Kempken F."/>
            <person name="Kumar A."/>
            <person name="Marcet-Houben M."/>
            <person name="Poggeler S."/>
            <person name="Stajich J.E."/>
            <person name="Nowrousian M."/>
        </authorList>
    </citation>
    <scope>NUCLEOTIDE SEQUENCE [LARGE SCALE GENOMIC DNA]</scope>
    <source>
        <strain evidence="11">CBS 100304</strain>
        <tissue evidence="10">Vegetative mycelium</tissue>
    </source>
</reference>
<accession>U4LA37</accession>
<dbReference type="GO" id="GO:0008270">
    <property type="term" value="F:zinc ion binding"/>
    <property type="evidence" value="ECO:0007669"/>
    <property type="project" value="UniProtKB-KW"/>
</dbReference>
<dbReference type="PROSITE" id="PS00028">
    <property type="entry name" value="ZINC_FINGER_C2H2_1"/>
    <property type="match status" value="2"/>
</dbReference>
<evidence type="ECO:0000256" key="1">
    <source>
        <dbReference type="ARBA" id="ARBA00004123"/>
    </source>
</evidence>